<reference evidence="6 7" key="1">
    <citation type="submission" date="2010-05" db="EMBL/GenBank/DDBJ databases">
        <title>The Genome Sequence of Thecamonas trahens ATCC 50062.</title>
        <authorList>
            <consortium name="The Broad Institute Genome Sequencing Platform"/>
            <person name="Russ C."/>
            <person name="Cuomo C."/>
            <person name="Shea T."/>
            <person name="Young S.K."/>
            <person name="Zeng Q."/>
            <person name="Koehrsen M."/>
            <person name="Haas B."/>
            <person name="Borodovsky M."/>
            <person name="Guigo R."/>
            <person name="Alvarado L."/>
            <person name="Berlin A."/>
            <person name="Bochicchio J."/>
            <person name="Borenstein D."/>
            <person name="Chapman S."/>
            <person name="Chen Z."/>
            <person name="Freedman E."/>
            <person name="Gellesch M."/>
            <person name="Goldberg J."/>
            <person name="Griggs A."/>
            <person name="Gujja S."/>
            <person name="Heilman E."/>
            <person name="Heiman D."/>
            <person name="Hepburn T."/>
            <person name="Howarth C."/>
            <person name="Jen D."/>
            <person name="Larson L."/>
            <person name="Mehta T."/>
            <person name="Park D."/>
            <person name="Pearson M."/>
            <person name="Roberts A."/>
            <person name="Saif S."/>
            <person name="Shenoy N."/>
            <person name="Sisk P."/>
            <person name="Stolte C."/>
            <person name="Sykes S."/>
            <person name="Thomson T."/>
            <person name="Walk T."/>
            <person name="White J."/>
            <person name="Yandava C."/>
            <person name="Burger G."/>
            <person name="Gray M.W."/>
            <person name="Holland P.W.H."/>
            <person name="King N."/>
            <person name="Lang F.B.F."/>
            <person name="Roger A.J."/>
            <person name="Ruiz-Trillo I."/>
            <person name="Lander E."/>
            <person name="Nusbaum C."/>
        </authorList>
    </citation>
    <scope>NUCLEOTIDE SEQUENCE [LARGE SCALE GENOMIC DNA]</scope>
    <source>
        <strain evidence="6 7">ATCC 50062</strain>
    </source>
</reference>
<evidence type="ECO:0000256" key="4">
    <source>
        <dbReference type="ARBA" id="ARBA00040565"/>
    </source>
</evidence>
<evidence type="ECO:0000313" key="7">
    <source>
        <dbReference type="Proteomes" id="UP000054408"/>
    </source>
</evidence>
<keyword evidence="3" id="KW-0687">Ribonucleoprotein</keyword>
<dbReference type="GO" id="GO:0005840">
    <property type="term" value="C:ribosome"/>
    <property type="evidence" value="ECO:0007669"/>
    <property type="project" value="UniProtKB-KW"/>
</dbReference>
<dbReference type="RefSeq" id="XP_013760284.1">
    <property type="nucleotide sequence ID" value="XM_013904830.1"/>
</dbReference>
<dbReference type="PANTHER" id="PTHR10746">
    <property type="entry name" value="50S RIBOSOMAL PROTEIN L4"/>
    <property type="match status" value="1"/>
</dbReference>
<dbReference type="PANTHER" id="PTHR10746:SF6">
    <property type="entry name" value="LARGE RIBOSOMAL SUBUNIT PROTEIN UL4M"/>
    <property type="match status" value="1"/>
</dbReference>
<evidence type="ECO:0000256" key="5">
    <source>
        <dbReference type="SAM" id="MobiDB-lite"/>
    </source>
</evidence>
<keyword evidence="7" id="KW-1185">Reference proteome</keyword>
<dbReference type="Gene3D" id="3.40.1370.10">
    <property type="match status" value="1"/>
</dbReference>
<proteinExistence type="inferred from homology"/>
<dbReference type="HAMAP" id="MF_01328_B">
    <property type="entry name" value="Ribosomal_uL4_B"/>
    <property type="match status" value="1"/>
</dbReference>
<protein>
    <recommendedName>
        <fullName evidence="4">Large ribosomal subunit protein uL4m</fullName>
    </recommendedName>
</protein>
<accession>A0A0L0D5B2</accession>
<dbReference type="EMBL" id="GL349443">
    <property type="protein sequence ID" value="KNC46503.1"/>
    <property type="molecule type" value="Genomic_DNA"/>
</dbReference>
<dbReference type="InterPro" id="IPR023574">
    <property type="entry name" value="Ribosomal_uL4_dom_sf"/>
</dbReference>
<feature type="region of interest" description="Disordered" evidence="5">
    <location>
        <begin position="108"/>
        <end position="139"/>
    </location>
</feature>
<feature type="compositionally biased region" description="Basic residues" evidence="5">
    <location>
        <begin position="120"/>
        <end position="139"/>
    </location>
</feature>
<gene>
    <name evidence="6" type="ORF">AMSG_02938</name>
</gene>
<dbReference type="GeneID" id="25562583"/>
<dbReference type="AlphaFoldDB" id="A0A0L0D5B2"/>
<sequence length="347" mass="37031">MHLARATLRSNTLRGLGRLSSTWQPKHLEGVAGNGEDGMEVALATDAGLSDGHVGWSKDAYEAPVFDLANAAIKGVVKLDPVLFGTPLRKDLIHRTVRWQMAKRRSGVAKTKSRGEVRGSNRKAFKQKGSGRARRGPVRKAPHIRGGGVAFGKQIRSFAFALNKKVRAAALRSVLANKYAADALFVVDSLDLPAAKTREAKAALAKLGISSAVVIDPAFQARWEGESLNPLTQFELASRNLHTVTLLPPLGANVYDLVKHDALIITPAGLVDLEDRLRPEEPLRGYKYGYILDDMAAARPAADAAGSAAVPDLDAEPVVDAAADVDTDLHDLQDVAAEAKASSSSSQ</sequence>
<name>A0A0L0D5B2_THETB</name>
<dbReference type="GO" id="GO:0006412">
    <property type="term" value="P:translation"/>
    <property type="evidence" value="ECO:0007669"/>
    <property type="project" value="InterPro"/>
</dbReference>
<evidence type="ECO:0000313" key="6">
    <source>
        <dbReference type="EMBL" id="KNC46503.1"/>
    </source>
</evidence>
<dbReference type="SUPFAM" id="SSF52166">
    <property type="entry name" value="Ribosomal protein L4"/>
    <property type="match status" value="1"/>
</dbReference>
<dbReference type="GO" id="GO:1990904">
    <property type="term" value="C:ribonucleoprotein complex"/>
    <property type="evidence" value="ECO:0007669"/>
    <property type="project" value="UniProtKB-KW"/>
</dbReference>
<comment type="similarity">
    <text evidence="1">Belongs to the universal ribosomal protein uL4 family.</text>
</comment>
<dbReference type="eggNOG" id="KOG1624">
    <property type="taxonomic scope" value="Eukaryota"/>
</dbReference>
<dbReference type="OrthoDB" id="275876at2759"/>
<keyword evidence="2 6" id="KW-0689">Ribosomal protein</keyword>
<evidence type="ECO:0000256" key="2">
    <source>
        <dbReference type="ARBA" id="ARBA00022980"/>
    </source>
</evidence>
<dbReference type="NCBIfam" id="TIGR03953">
    <property type="entry name" value="rplD_bact"/>
    <property type="match status" value="1"/>
</dbReference>
<dbReference type="InterPro" id="IPR013005">
    <property type="entry name" value="Ribosomal_uL4-like"/>
</dbReference>
<evidence type="ECO:0000256" key="3">
    <source>
        <dbReference type="ARBA" id="ARBA00023274"/>
    </source>
</evidence>
<dbReference type="GO" id="GO:0003735">
    <property type="term" value="F:structural constituent of ribosome"/>
    <property type="evidence" value="ECO:0007669"/>
    <property type="project" value="InterPro"/>
</dbReference>
<dbReference type="STRING" id="461836.A0A0L0D5B2"/>
<dbReference type="Proteomes" id="UP000054408">
    <property type="component" value="Unassembled WGS sequence"/>
</dbReference>
<organism evidence="6 7">
    <name type="scientific">Thecamonas trahens ATCC 50062</name>
    <dbReference type="NCBI Taxonomy" id="461836"/>
    <lineage>
        <taxon>Eukaryota</taxon>
        <taxon>Apusozoa</taxon>
        <taxon>Apusomonadida</taxon>
        <taxon>Apusomonadidae</taxon>
        <taxon>Thecamonas</taxon>
    </lineage>
</organism>
<evidence type="ECO:0000256" key="1">
    <source>
        <dbReference type="ARBA" id="ARBA00010528"/>
    </source>
</evidence>
<dbReference type="InterPro" id="IPR002136">
    <property type="entry name" value="Ribosomal_uL4"/>
</dbReference>
<dbReference type="Pfam" id="PF00573">
    <property type="entry name" value="Ribosomal_L4"/>
    <property type="match status" value="1"/>
</dbReference>